<dbReference type="AlphaFoldDB" id="S8A7A4"/>
<feature type="compositionally biased region" description="Low complexity" evidence="1">
    <location>
        <begin position="105"/>
        <end position="128"/>
    </location>
</feature>
<evidence type="ECO:0000313" key="3">
    <source>
        <dbReference type="EMBL" id="EPS38850.1"/>
    </source>
</evidence>
<organism evidence="3 4">
    <name type="scientific">Dactylellina haptotyla (strain CBS 200.50)</name>
    <name type="common">Nematode-trapping fungus</name>
    <name type="synonym">Monacrosporium haptotylum</name>
    <dbReference type="NCBI Taxonomy" id="1284197"/>
    <lineage>
        <taxon>Eukaryota</taxon>
        <taxon>Fungi</taxon>
        <taxon>Dikarya</taxon>
        <taxon>Ascomycota</taxon>
        <taxon>Pezizomycotina</taxon>
        <taxon>Orbiliomycetes</taxon>
        <taxon>Orbiliales</taxon>
        <taxon>Orbiliaceae</taxon>
        <taxon>Dactylellina</taxon>
    </lineage>
</organism>
<dbReference type="Proteomes" id="UP000015100">
    <property type="component" value="Unassembled WGS sequence"/>
</dbReference>
<evidence type="ECO:0000256" key="2">
    <source>
        <dbReference type="SAM" id="SignalP"/>
    </source>
</evidence>
<keyword evidence="4" id="KW-1185">Reference proteome</keyword>
<gene>
    <name evidence="3" type="ORF">H072_7382</name>
</gene>
<comment type="caution">
    <text evidence="3">The sequence shown here is derived from an EMBL/GenBank/DDBJ whole genome shotgun (WGS) entry which is preliminary data.</text>
</comment>
<name>S8A7A4_DACHA</name>
<keyword evidence="2" id="KW-0732">Signal</keyword>
<protein>
    <submittedName>
        <fullName evidence="3">Uncharacterized protein</fullName>
    </submittedName>
</protein>
<dbReference type="OrthoDB" id="10594674at2759"/>
<evidence type="ECO:0000256" key="1">
    <source>
        <dbReference type="SAM" id="MobiDB-lite"/>
    </source>
</evidence>
<dbReference type="EMBL" id="AQGS01000522">
    <property type="protein sequence ID" value="EPS38850.1"/>
    <property type="molecule type" value="Genomic_DNA"/>
</dbReference>
<reference evidence="3 4" key="1">
    <citation type="journal article" date="2013" name="PLoS Genet.">
        <title>Genomic mechanisms accounting for the adaptation to parasitism in nematode-trapping fungi.</title>
        <authorList>
            <person name="Meerupati T."/>
            <person name="Andersson K.M."/>
            <person name="Friman E."/>
            <person name="Kumar D."/>
            <person name="Tunlid A."/>
            <person name="Ahren D."/>
        </authorList>
    </citation>
    <scope>NUCLEOTIDE SEQUENCE [LARGE SCALE GENOMIC DNA]</scope>
    <source>
        <strain evidence="3 4">CBS 200.50</strain>
    </source>
</reference>
<feature type="signal peptide" evidence="2">
    <location>
        <begin position="1"/>
        <end position="19"/>
    </location>
</feature>
<dbReference type="HOGENOM" id="CLU_1855201_0_0_1"/>
<feature type="chain" id="PRO_5004547553" evidence="2">
    <location>
        <begin position="20"/>
        <end position="138"/>
    </location>
</feature>
<sequence length="138" mass="14001">MQILAAIAVALSLAGHGAARALPADEEAKVMLGPAACKTMYTITSTYAATMTTYAQMAAMPLEIDCKGCDLVLTTVWEGNSADVKATITKDATFTRIPLCTKVKSSAADAEPTAAASSSSGDDAAPPAETSPADAEEA</sequence>
<proteinExistence type="predicted"/>
<evidence type="ECO:0000313" key="4">
    <source>
        <dbReference type="Proteomes" id="UP000015100"/>
    </source>
</evidence>
<feature type="region of interest" description="Disordered" evidence="1">
    <location>
        <begin position="105"/>
        <end position="138"/>
    </location>
</feature>
<accession>S8A7A4</accession>
<dbReference type="OMA" id="MYTITST"/>
<reference evidence="4" key="2">
    <citation type="submission" date="2013-04" db="EMBL/GenBank/DDBJ databases">
        <title>Genomic mechanisms accounting for the adaptation to parasitism in nematode-trapping fungi.</title>
        <authorList>
            <person name="Ahren D.G."/>
        </authorList>
    </citation>
    <scope>NUCLEOTIDE SEQUENCE [LARGE SCALE GENOMIC DNA]</scope>
    <source>
        <strain evidence="4">CBS 200.50</strain>
    </source>
</reference>